<proteinExistence type="predicted"/>
<dbReference type="PANTHER" id="PTHR22916">
    <property type="entry name" value="GLYCOSYLTRANSFERASE"/>
    <property type="match status" value="1"/>
</dbReference>
<evidence type="ECO:0000313" key="5">
    <source>
        <dbReference type="Proteomes" id="UP000677616"/>
    </source>
</evidence>
<dbReference type="GO" id="GO:0016757">
    <property type="term" value="F:glycosyltransferase activity"/>
    <property type="evidence" value="ECO:0007669"/>
    <property type="project" value="UniProtKB-KW"/>
</dbReference>
<dbReference type="CDD" id="cd04194">
    <property type="entry name" value="GT8_A4GalT_like"/>
    <property type="match status" value="1"/>
</dbReference>
<dbReference type="EMBL" id="CP073084">
    <property type="protein sequence ID" value="QUE54667.1"/>
    <property type="molecule type" value="Genomic_DNA"/>
</dbReference>
<evidence type="ECO:0000313" key="4">
    <source>
        <dbReference type="EMBL" id="QUE54667.1"/>
    </source>
</evidence>
<dbReference type="PANTHER" id="PTHR22916:SF51">
    <property type="entry name" value="GLYCOSYLTRANSFERASE EPSH-RELATED"/>
    <property type="match status" value="1"/>
</dbReference>
<keyword evidence="2 4" id="KW-0808">Transferase</keyword>
<accession>A0ABX7YLF3</accession>
<dbReference type="Pfam" id="PF01501">
    <property type="entry name" value="Glyco_transf_8"/>
    <property type="match status" value="1"/>
</dbReference>
<dbReference type="CDD" id="cd00761">
    <property type="entry name" value="Glyco_tranf_GTA_type"/>
    <property type="match status" value="1"/>
</dbReference>
<dbReference type="EC" id="2.4.-.-" evidence="4"/>
<organism evidence="4 5">
    <name type="scientific">Streptococcus oriscaviae</name>
    <dbReference type="NCBI Taxonomy" id="2781599"/>
    <lineage>
        <taxon>Bacteria</taxon>
        <taxon>Bacillati</taxon>
        <taxon>Bacillota</taxon>
        <taxon>Bacilli</taxon>
        <taxon>Lactobacillales</taxon>
        <taxon>Streptococcaceae</taxon>
        <taxon>Streptococcus</taxon>
    </lineage>
</organism>
<dbReference type="InterPro" id="IPR002495">
    <property type="entry name" value="Glyco_trans_8"/>
</dbReference>
<evidence type="ECO:0000256" key="1">
    <source>
        <dbReference type="ARBA" id="ARBA00022676"/>
    </source>
</evidence>
<dbReference type="Proteomes" id="UP000677616">
    <property type="component" value="Chromosome"/>
</dbReference>
<evidence type="ECO:0000259" key="3">
    <source>
        <dbReference type="Pfam" id="PF00535"/>
    </source>
</evidence>
<reference evidence="4 5" key="1">
    <citation type="submission" date="2021-04" db="EMBL/GenBank/DDBJ databases">
        <title>Complete genome sequence of a novel Streptococcus species.</title>
        <authorList>
            <person name="Teng J.L.L."/>
        </authorList>
    </citation>
    <scope>NUCLEOTIDE SEQUENCE [LARGE SCALE GENOMIC DNA]</scope>
    <source>
        <strain evidence="4 5">HKU75</strain>
    </source>
</reference>
<dbReference type="RefSeq" id="WP_212571583.1">
    <property type="nucleotide sequence ID" value="NZ_CP073084.1"/>
</dbReference>
<name>A0ABX7YLF3_9STRE</name>
<evidence type="ECO:0000256" key="2">
    <source>
        <dbReference type="ARBA" id="ARBA00022679"/>
    </source>
</evidence>
<sequence>MIKPIQKTIQLALSATASYSDYLGVVLFSLMEHCDPSYNVHAHILHDSREDSSLFTCQQLTAIFPRLSISFIGIDNSLVSHFQTIDYISSQTYYRAFIPELISEQIEKIIYLDCDLLIKGDIAPLWEIDLKDRPMAAVPDSWMSQFQADYIQDLGLQEDSYVNTGVLLLNLVALRKMNFTKQFLDLANEMQDHFRYGDQDIINVLLKNSFLPLSAAYNAYFPQLLEEHIIEHFTGSEKPWHLLSAYPDYLISLIRYHQLLNLETISLIVPVYNVEDYLVDCLDSLVGQTYTKLDILLINDGSTDKSGNICDEYAKKDPRIKVIHKENAGLADARNVGLDAISSPYVIFLDADDRLDKDHVSHLYQTMIATEADITIAKCVSYREADGQWLFFDYHLAESQTHEILTPESWLERVHHHHVFGLSTAWAKLYKTALFNQPQHPIRFPKGRLHEDEFTIYRAILASRKTVLLNETLYLYRIHEDAVMRSTPSLKHWEDLIASYEQKLLDFHLLQIDASYLQADYIQTLHHVKEQLETSQSLATSLYTHILERLAVLDSQPL</sequence>
<dbReference type="InterPro" id="IPR001173">
    <property type="entry name" value="Glyco_trans_2-like"/>
</dbReference>
<protein>
    <submittedName>
        <fullName evidence="4">Glycosyltransferase</fullName>
        <ecNumber evidence="4">2.4.-.-</ecNumber>
    </submittedName>
</protein>
<keyword evidence="1 4" id="KW-0328">Glycosyltransferase</keyword>
<keyword evidence="5" id="KW-1185">Reference proteome</keyword>
<feature type="domain" description="Glycosyltransferase 2-like" evidence="3">
    <location>
        <begin position="266"/>
        <end position="390"/>
    </location>
</feature>
<gene>
    <name evidence="4" type="ORF">INT76_01900</name>
</gene>
<dbReference type="SUPFAM" id="SSF53448">
    <property type="entry name" value="Nucleotide-diphospho-sugar transferases"/>
    <property type="match status" value="2"/>
</dbReference>
<dbReference type="InterPro" id="IPR029044">
    <property type="entry name" value="Nucleotide-diphossugar_trans"/>
</dbReference>
<dbReference type="Gene3D" id="3.90.550.10">
    <property type="entry name" value="Spore Coat Polysaccharide Biosynthesis Protein SpsA, Chain A"/>
    <property type="match status" value="2"/>
</dbReference>
<dbReference type="Pfam" id="PF00535">
    <property type="entry name" value="Glycos_transf_2"/>
    <property type="match status" value="1"/>
</dbReference>